<dbReference type="RefSeq" id="WP_132072985.1">
    <property type="nucleotide sequence ID" value="NZ_SLVU01000002.1"/>
</dbReference>
<organism evidence="2 3">
    <name type="scientific">Sinorhizobium americanum</name>
    <dbReference type="NCBI Taxonomy" id="194963"/>
    <lineage>
        <taxon>Bacteria</taxon>
        <taxon>Pseudomonadati</taxon>
        <taxon>Pseudomonadota</taxon>
        <taxon>Alphaproteobacteria</taxon>
        <taxon>Hyphomicrobiales</taxon>
        <taxon>Rhizobiaceae</taxon>
        <taxon>Sinorhizobium/Ensifer group</taxon>
        <taxon>Sinorhizobium</taxon>
    </lineage>
</organism>
<dbReference type="Proteomes" id="UP000295043">
    <property type="component" value="Unassembled WGS sequence"/>
</dbReference>
<feature type="domain" description="ImpA N-terminal" evidence="1">
    <location>
        <begin position="9"/>
        <end position="132"/>
    </location>
</feature>
<comment type="caution">
    <text evidence="2">The sequence shown here is derived from an EMBL/GenBank/DDBJ whole genome shotgun (WGS) entry which is preliminary data.</text>
</comment>
<reference evidence="2 3" key="1">
    <citation type="submission" date="2019-03" db="EMBL/GenBank/DDBJ databases">
        <title>Genomic Encyclopedia of Type Strains, Phase IV (KMG-V): Genome sequencing to study the core and pangenomes of soil and plant-associated prokaryotes.</title>
        <authorList>
            <person name="Whitman W."/>
        </authorList>
    </citation>
    <scope>NUCLEOTIDE SEQUENCE [LARGE SCALE GENOMIC DNA]</scope>
    <source>
        <strain evidence="2 3">23C40</strain>
    </source>
</reference>
<protein>
    <submittedName>
        <fullName evidence="2">Type VI secretion system protein ImpA</fullName>
    </submittedName>
</protein>
<proteinExistence type="predicted"/>
<evidence type="ECO:0000313" key="2">
    <source>
        <dbReference type="EMBL" id="TCN33803.1"/>
    </source>
</evidence>
<dbReference type="NCBIfam" id="TIGR03363">
    <property type="entry name" value="VI_chp_8"/>
    <property type="match status" value="1"/>
</dbReference>
<dbReference type="EMBL" id="SLVU01000002">
    <property type="protein sequence ID" value="TCN33803.1"/>
    <property type="molecule type" value="Genomic_DNA"/>
</dbReference>
<gene>
    <name evidence="2" type="ORF">EV184_102109</name>
</gene>
<dbReference type="PANTHER" id="PTHR37951">
    <property type="entry name" value="CYTOPLASMIC PROTEIN-RELATED"/>
    <property type="match status" value="1"/>
</dbReference>
<sequence>MSNRNIAAALEENAPCGENLRVSAAGKEIYFRIKDARNAARAAERGIVPGEKLGLSPAWVDVSNLGMQILSSMSKDLEVLAWLAESQLRLHGFHGLGEIYAATAALMRNHWERLHSIGAEPDERFAPLAGLNGIGSEGTIIQALRLVPLVPGGKFGQFSLWDFQLSLRSGEGERREELQEAVDRAGREAMAAYLADLEQCIAAFDQLTALLDERLGDAAPPSSNTRNVLLEAAAAIRTLAAIEAAAVHPAVEEAAVPAVGQQPIDVGAARRNGITSREEAFELLLTVARYFRKSEPHSPISLAIETLVRRGRMDFSELLAELLPEKNTRNAVLTAAGIQPRAEGS</sequence>
<evidence type="ECO:0000259" key="1">
    <source>
        <dbReference type="Pfam" id="PF06812"/>
    </source>
</evidence>
<evidence type="ECO:0000313" key="3">
    <source>
        <dbReference type="Proteomes" id="UP000295043"/>
    </source>
</evidence>
<dbReference type="InterPro" id="IPR017740">
    <property type="entry name" value="TssA-like"/>
</dbReference>
<dbReference type="AlphaFoldDB" id="A0A4R2C2G9"/>
<dbReference type="InterPro" id="IPR010657">
    <property type="entry name" value="ImpA_N"/>
</dbReference>
<name>A0A4R2C2G9_9HYPH</name>
<dbReference type="Pfam" id="PF06812">
    <property type="entry name" value="ImpA_N"/>
    <property type="match status" value="1"/>
</dbReference>
<dbReference type="PANTHER" id="PTHR37951:SF1">
    <property type="entry name" value="TYPE VI SECRETION SYSTEM COMPONENT TSSA1"/>
    <property type="match status" value="1"/>
</dbReference>
<accession>A0A4R2C2G9</accession>